<feature type="transmembrane region" description="Helical" evidence="1">
    <location>
        <begin position="244"/>
        <end position="262"/>
    </location>
</feature>
<feature type="transmembrane region" description="Helical" evidence="1">
    <location>
        <begin position="213"/>
        <end position="237"/>
    </location>
</feature>
<keyword evidence="1" id="KW-1133">Transmembrane helix</keyword>
<evidence type="ECO:0000313" key="2">
    <source>
        <dbReference type="EMBL" id="SJN22799.1"/>
    </source>
</evidence>
<name>A0A1R4ISZ3_9MICC</name>
<accession>A0A1R4ISZ3</accession>
<feature type="transmembrane region" description="Helical" evidence="1">
    <location>
        <begin position="268"/>
        <end position="286"/>
    </location>
</feature>
<proteinExistence type="predicted"/>
<dbReference type="Proteomes" id="UP000196230">
    <property type="component" value="Unassembled WGS sequence"/>
</dbReference>
<dbReference type="EMBL" id="FUKP01000026">
    <property type="protein sequence ID" value="SJN22799.1"/>
    <property type="molecule type" value="Genomic_DNA"/>
</dbReference>
<reference evidence="2 3" key="1">
    <citation type="submission" date="2017-02" db="EMBL/GenBank/DDBJ databases">
        <authorList>
            <person name="Peterson S.W."/>
        </authorList>
    </citation>
    <scope>NUCLEOTIDE SEQUENCE [LARGE SCALE GENOMIC DNA]</scope>
    <source>
        <strain evidence="2 3">2B3F</strain>
    </source>
</reference>
<gene>
    <name evidence="2" type="ORF">FM125_04305</name>
</gene>
<dbReference type="RefSeq" id="WP_087133752.1">
    <property type="nucleotide sequence ID" value="NZ_FUKP01000026.1"/>
</dbReference>
<keyword evidence="1" id="KW-0812">Transmembrane</keyword>
<protein>
    <submittedName>
        <fullName evidence="2">Uncharacterized protein</fullName>
    </submittedName>
</protein>
<evidence type="ECO:0000313" key="3">
    <source>
        <dbReference type="Proteomes" id="UP000196230"/>
    </source>
</evidence>
<organism evidence="2 3">
    <name type="scientific">Micrococcus lylae</name>
    <dbReference type="NCBI Taxonomy" id="1273"/>
    <lineage>
        <taxon>Bacteria</taxon>
        <taxon>Bacillati</taxon>
        <taxon>Actinomycetota</taxon>
        <taxon>Actinomycetes</taxon>
        <taxon>Micrococcales</taxon>
        <taxon>Micrococcaceae</taxon>
        <taxon>Micrococcus</taxon>
    </lineage>
</organism>
<dbReference type="AlphaFoldDB" id="A0A1R4ISZ3"/>
<evidence type="ECO:0000256" key="1">
    <source>
        <dbReference type="SAM" id="Phobius"/>
    </source>
</evidence>
<feature type="transmembrane region" description="Helical" evidence="1">
    <location>
        <begin position="186"/>
        <end position="207"/>
    </location>
</feature>
<sequence>MLALFSLTEVPLVRSVSFDPDVLVKVSGADRIGGLRSVNVREVDVLHDLRPAQAEAVMEAVGAMLKDSLARRVCLWLAAVDSVDLPRLQELFGEALVVAGPLCPVPEQWRLRLPDAVELVPIAVNPSTLMRLKLAGTDVEQAWARRHLEGLDSARLSGADLRVLRDGGVDLLERSGLYRTLHSPVFWAYTVVMAYSLCRALPVLWVPHFHGNIWALWGIDVVTAVPYTWGVVTLVAGRTWRWRLTGLIVTLVTLMAPYVYFWSHGRGYPPIVDVIIGVLIAGAVLLEVGRWLRDRRVAAAVRAAR</sequence>
<keyword evidence="1" id="KW-0472">Membrane</keyword>